<dbReference type="PROSITE" id="PS52016">
    <property type="entry name" value="TONB_DEPENDENT_REC_3"/>
    <property type="match status" value="1"/>
</dbReference>
<feature type="domain" description="TonB-dependent receptor plug" evidence="15">
    <location>
        <begin position="59"/>
        <end position="167"/>
    </location>
</feature>
<name>A0A846M8Q1_9SPHN</name>
<keyword evidence="13" id="KW-0732">Signal</keyword>
<keyword evidence="3 11" id="KW-1134">Transmembrane beta strand</keyword>
<keyword evidence="4" id="KW-0410">Iron transport</keyword>
<dbReference type="InterPro" id="IPR036942">
    <property type="entry name" value="Beta-barrel_TonB_sf"/>
</dbReference>
<keyword evidence="10 11" id="KW-0998">Cell outer membrane</keyword>
<dbReference type="InterPro" id="IPR039426">
    <property type="entry name" value="TonB-dep_rcpt-like"/>
</dbReference>
<dbReference type="CDD" id="cd01347">
    <property type="entry name" value="ligand_gated_channel"/>
    <property type="match status" value="1"/>
</dbReference>
<feature type="signal peptide" evidence="13">
    <location>
        <begin position="1"/>
        <end position="24"/>
    </location>
</feature>
<evidence type="ECO:0000259" key="14">
    <source>
        <dbReference type="Pfam" id="PF00593"/>
    </source>
</evidence>
<evidence type="ECO:0000259" key="15">
    <source>
        <dbReference type="Pfam" id="PF07715"/>
    </source>
</evidence>
<evidence type="ECO:0000256" key="8">
    <source>
        <dbReference type="ARBA" id="ARBA00023077"/>
    </source>
</evidence>
<keyword evidence="7" id="KW-0406">Ion transport</keyword>
<dbReference type="Gene3D" id="2.40.170.20">
    <property type="entry name" value="TonB-dependent receptor, beta-barrel domain"/>
    <property type="match status" value="1"/>
</dbReference>
<dbReference type="RefSeq" id="WP_167304657.1">
    <property type="nucleotide sequence ID" value="NZ_JAASQR010000004.1"/>
</dbReference>
<keyword evidence="16" id="KW-0675">Receptor</keyword>
<keyword evidence="6" id="KW-0408">Iron</keyword>
<evidence type="ECO:0000256" key="9">
    <source>
        <dbReference type="ARBA" id="ARBA00023136"/>
    </source>
</evidence>
<evidence type="ECO:0000313" key="17">
    <source>
        <dbReference type="Proteomes" id="UP000576821"/>
    </source>
</evidence>
<dbReference type="PANTHER" id="PTHR32552">
    <property type="entry name" value="FERRICHROME IRON RECEPTOR-RELATED"/>
    <property type="match status" value="1"/>
</dbReference>
<dbReference type="InterPro" id="IPR000531">
    <property type="entry name" value="Beta-barrel_TonB"/>
</dbReference>
<dbReference type="GO" id="GO:0009279">
    <property type="term" value="C:cell outer membrane"/>
    <property type="evidence" value="ECO:0007669"/>
    <property type="project" value="UniProtKB-SubCell"/>
</dbReference>
<protein>
    <submittedName>
        <fullName evidence="16">Iron complex outermembrane receptor protein</fullName>
    </submittedName>
</protein>
<evidence type="ECO:0000256" key="10">
    <source>
        <dbReference type="ARBA" id="ARBA00023237"/>
    </source>
</evidence>
<keyword evidence="5 11" id="KW-0812">Transmembrane</keyword>
<evidence type="ECO:0000256" key="12">
    <source>
        <dbReference type="RuleBase" id="RU003357"/>
    </source>
</evidence>
<organism evidence="16 17">
    <name type="scientific">Sphingobium vermicomposti</name>
    <dbReference type="NCBI Taxonomy" id="529005"/>
    <lineage>
        <taxon>Bacteria</taxon>
        <taxon>Pseudomonadati</taxon>
        <taxon>Pseudomonadota</taxon>
        <taxon>Alphaproteobacteria</taxon>
        <taxon>Sphingomonadales</taxon>
        <taxon>Sphingomonadaceae</taxon>
        <taxon>Sphingobium</taxon>
    </lineage>
</organism>
<gene>
    <name evidence="16" type="ORF">FHS54_002833</name>
</gene>
<evidence type="ECO:0000256" key="6">
    <source>
        <dbReference type="ARBA" id="ARBA00023004"/>
    </source>
</evidence>
<dbReference type="GO" id="GO:0006826">
    <property type="term" value="P:iron ion transport"/>
    <property type="evidence" value="ECO:0007669"/>
    <property type="project" value="UniProtKB-KW"/>
</dbReference>
<evidence type="ECO:0000256" key="2">
    <source>
        <dbReference type="ARBA" id="ARBA00022448"/>
    </source>
</evidence>
<dbReference type="EMBL" id="JAASQR010000004">
    <property type="protein sequence ID" value="NIJ17833.1"/>
    <property type="molecule type" value="Genomic_DNA"/>
</dbReference>
<comment type="similarity">
    <text evidence="11 12">Belongs to the TonB-dependent receptor family.</text>
</comment>
<evidence type="ECO:0000256" key="13">
    <source>
        <dbReference type="SAM" id="SignalP"/>
    </source>
</evidence>
<evidence type="ECO:0000256" key="1">
    <source>
        <dbReference type="ARBA" id="ARBA00004571"/>
    </source>
</evidence>
<evidence type="ECO:0000313" key="16">
    <source>
        <dbReference type="EMBL" id="NIJ17833.1"/>
    </source>
</evidence>
<dbReference type="AlphaFoldDB" id="A0A846M8Q1"/>
<feature type="chain" id="PRO_5032872773" evidence="13">
    <location>
        <begin position="25"/>
        <end position="793"/>
    </location>
</feature>
<proteinExistence type="inferred from homology"/>
<evidence type="ECO:0000256" key="5">
    <source>
        <dbReference type="ARBA" id="ARBA00022692"/>
    </source>
</evidence>
<comment type="caution">
    <text evidence="16">The sequence shown here is derived from an EMBL/GenBank/DDBJ whole genome shotgun (WGS) entry which is preliminary data.</text>
</comment>
<reference evidence="16 17" key="1">
    <citation type="submission" date="2020-03" db="EMBL/GenBank/DDBJ databases">
        <title>Genomic Encyclopedia of Type Strains, Phase IV (KMG-IV): sequencing the most valuable type-strain genomes for metagenomic binning, comparative biology and taxonomic classification.</title>
        <authorList>
            <person name="Goeker M."/>
        </authorList>
    </citation>
    <scope>NUCLEOTIDE SEQUENCE [LARGE SCALE GENOMIC DNA]</scope>
    <source>
        <strain evidence="16 17">DSM 21299</strain>
    </source>
</reference>
<keyword evidence="2 11" id="KW-0813">Transport</keyword>
<sequence length="793" mass="85995">MNSLAFSSAIAIATALVGAQASWAQEPQQMEAAPTPTQEPAGQGLADIIVTAQKRAEPLQSVPVSVSAFSNDTLQKARVEGLTGLRGLVPGMTVTRSGAAVDVPQISLRGISIQDVLPSVEPGIGITLDGIPIAFQRGALIDAFDVQRVEVLRGPQGVLNGKNTTGGSINVVRLRPDPSADTTGRVRFTIGSFGQNDYEGYIMAPVVKDILAVKATVSVRKDKGQFRNIVTGGREGDRDVRQYSLAAVATPTDRLNIYVAFDRLENDSVIPPYVPTHVPDFITYPIPGYFGGFNSPCINPATQIVCSPLSGLDKGKNEVESTQLPASLRMTAGTGEISYDLTDEVTFTSLTGYREFHERQTSDFDATRFALFRDKAAVDAKQFSQEARFATSFSGPFNIVAGAFYMNYSYTERQNPSLDMAVLPDMDANGNVILTNGLPTFSTPPGVAFLNSLNRYRTYQTNKTFALFFQADYDITDQLRLTVGGRQTWDKKTTDYTLWAPVFSTVRDMDVVGPLVGQDTGRAKFKKFTPKVNLQYKFTPDILAYAQYSKGYNTGGFNGRPGNLITAVQAYQPETMEAYEVGLKTEFLNNRVRLNLSAFHNTLDDKQENVLQVVGTTNVTSTLNVAKAQYKGFEVELAVAPMRGWTISGSAGYLDAKYKDFVGNLGQGVQDLSSLRLRRVPKWTAGAISDYSFAAGPGTAGVNAAIFHTGRYETDVLNDPRGSIPPVTKIDLGARYELPVTGNTTIELAAFVKNVTNNTTYDGYTSGEAVGTFIEFANPSPGRQWGASLTARF</sequence>
<dbReference type="Proteomes" id="UP000576821">
    <property type="component" value="Unassembled WGS sequence"/>
</dbReference>
<evidence type="ECO:0000256" key="3">
    <source>
        <dbReference type="ARBA" id="ARBA00022452"/>
    </source>
</evidence>
<dbReference type="SUPFAM" id="SSF56935">
    <property type="entry name" value="Porins"/>
    <property type="match status" value="1"/>
</dbReference>
<comment type="subcellular location">
    <subcellularLocation>
        <location evidence="1 11">Cell outer membrane</location>
        <topology evidence="1 11">Multi-pass membrane protein</topology>
    </subcellularLocation>
</comment>
<dbReference type="Pfam" id="PF00593">
    <property type="entry name" value="TonB_dep_Rec_b-barrel"/>
    <property type="match status" value="1"/>
</dbReference>
<evidence type="ECO:0000256" key="11">
    <source>
        <dbReference type="PROSITE-ProRule" id="PRU01360"/>
    </source>
</evidence>
<evidence type="ECO:0000256" key="7">
    <source>
        <dbReference type="ARBA" id="ARBA00023065"/>
    </source>
</evidence>
<dbReference type="InterPro" id="IPR012910">
    <property type="entry name" value="Plug_dom"/>
</dbReference>
<keyword evidence="9 11" id="KW-0472">Membrane</keyword>
<accession>A0A846M8Q1</accession>
<feature type="domain" description="TonB-dependent receptor-like beta-barrel" evidence="14">
    <location>
        <begin position="336"/>
        <end position="755"/>
    </location>
</feature>
<evidence type="ECO:0000256" key="4">
    <source>
        <dbReference type="ARBA" id="ARBA00022496"/>
    </source>
</evidence>
<dbReference type="Pfam" id="PF07715">
    <property type="entry name" value="Plug"/>
    <property type="match status" value="1"/>
</dbReference>
<keyword evidence="8 12" id="KW-0798">TonB box</keyword>
<dbReference type="PANTHER" id="PTHR32552:SF81">
    <property type="entry name" value="TONB-DEPENDENT OUTER MEMBRANE RECEPTOR"/>
    <property type="match status" value="1"/>
</dbReference>
<keyword evidence="17" id="KW-1185">Reference proteome</keyword>